<dbReference type="Proteomes" id="UP001302222">
    <property type="component" value="Unassembled WGS sequence"/>
</dbReference>
<dbReference type="RefSeq" id="WP_323258251.1">
    <property type="nucleotide sequence ID" value="NZ_JAYGIM010000007.1"/>
</dbReference>
<accession>A0ABU5SHP5</accession>
<protein>
    <submittedName>
        <fullName evidence="1">Uncharacterized protein</fullName>
    </submittedName>
</protein>
<keyword evidence="2" id="KW-1185">Reference proteome</keyword>
<evidence type="ECO:0000313" key="1">
    <source>
        <dbReference type="EMBL" id="MEA5426815.1"/>
    </source>
</evidence>
<organism evidence="1 2">
    <name type="scientific">Arcicella lustrica</name>
    <dbReference type="NCBI Taxonomy" id="2984196"/>
    <lineage>
        <taxon>Bacteria</taxon>
        <taxon>Pseudomonadati</taxon>
        <taxon>Bacteroidota</taxon>
        <taxon>Cytophagia</taxon>
        <taxon>Cytophagales</taxon>
        <taxon>Flectobacillaceae</taxon>
        <taxon>Arcicella</taxon>
    </lineage>
</organism>
<gene>
    <name evidence="1" type="ORF">VB798_09545</name>
</gene>
<proteinExistence type="predicted"/>
<evidence type="ECO:0000313" key="2">
    <source>
        <dbReference type="Proteomes" id="UP001302222"/>
    </source>
</evidence>
<comment type="caution">
    <text evidence="1">The sequence shown here is derived from an EMBL/GenBank/DDBJ whole genome shotgun (WGS) entry which is preliminary data.</text>
</comment>
<name>A0ABU5SHP5_9BACT</name>
<reference evidence="1 2" key="1">
    <citation type="submission" date="2023-12" db="EMBL/GenBank/DDBJ databases">
        <title>Novel species of the genus Arcicella isolated from rivers.</title>
        <authorList>
            <person name="Lu H."/>
        </authorList>
    </citation>
    <scope>NUCLEOTIDE SEQUENCE [LARGE SCALE GENOMIC DNA]</scope>
    <source>
        <strain evidence="1 2">DC25W</strain>
    </source>
</reference>
<sequence>MKSKKENTIVAKFGNWEVTNEGDILNNSFKFHITFDRLTEQNWMLHAMSVGWNLNEFFPAYYQACKTIGLDEVTFQITHK</sequence>
<dbReference type="EMBL" id="JAYGIM010000007">
    <property type="protein sequence ID" value="MEA5426815.1"/>
    <property type="molecule type" value="Genomic_DNA"/>
</dbReference>